<reference evidence="1 2" key="1">
    <citation type="submission" date="2020-08" db="EMBL/GenBank/DDBJ databases">
        <title>The completed genome sequence of the pathogenic ascomycete fungus Penicillium digitatum.</title>
        <authorList>
            <person name="Wang M."/>
        </authorList>
    </citation>
    <scope>NUCLEOTIDE SEQUENCE [LARGE SCALE GENOMIC DNA]</scope>
    <source>
        <strain evidence="1 2">PdW03</strain>
    </source>
</reference>
<organism evidence="1 2">
    <name type="scientific">Penicillium digitatum</name>
    <name type="common">Green mold</name>
    <dbReference type="NCBI Taxonomy" id="36651"/>
    <lineage>
        <taxon>Eukaryota</taxon>
        <taxon>Fungi</taxon>
        <taxon>Dikarya</taxon>
        <taxon>Ascomycota</taxon>
        <taxon>Pezizomycotina</taxon>
        <taxon>Eurotiomycetes</taxon>
        <taxon>Eurotiomycetidae</taxon>
        <taxon>Eurotiales</taxon>
        <taxon>Aspergillaceae</taxon>
        <taxon>Penicillium</taxon>
    </lineage>
</organism>
<gene>
    <name evidence="1" type="ORF">Pdw03_5204</name>
</gene>
<dbReference type="AlphaFoldDB" id="A0A7T7BPR6"/>
<dbReference type="RefSeq" id="XP_065957921.1">
    <property type="nucleotide sequence ID" value="XM_066100981.1"/>
</dbReference>
<evidence type="ECO:0000313" key="1">
    <source>
        <dbReference type="EMBL" id="QQK47569.1"/>
    </source>
</evidence>
<dbReference type="GeneID" id="90952705"/>
<proteinExistence type="predicted"/>
<protein>
    <submittedName>
        <fullName evidence="1">Uncharacterized protein</fullName>
    </submittedName>
</protein>
<name>A0A7T7BPR6_PENDI</name>
<dbReference type="Proteomes" id="UP000595662">
    <property type="component" value="Chromosome 6"/>
</dbReference>
<accession>A0A7T7BPR6</accession>
<evidence type="ECO:0000313" key="2">
    <source>
        <dbReference type="Proteomes" id="UP000595662"/>
    </source>
</evidence>
<dbReference type="EMBL" id="CP060779">
    <property type="protein sequence ID" value="QQK47569.1"/>
    <property type="molecule type" value="Genomic_DNA"/>
</dbReference>
<sequence>MEGCATLFDFAQYEWTLGWTPASRFLVLRAHEPVWCDSPQLRGECSPPAGDPVLAIPQASSKEAQEHVIFDLGLQEGSHVR</sequence>